<evidence type="ECO:0000313" key="4">
    <source>
        <dbReference type="Proteomes" id="UP001500016"/>
    </source>
</evidence>
<organism evidence="3 4">
    <name type="scientific">Streptomyces albiaxialis</name>
    <dbReference type="NCBI Taxonomy" id="329523"/>
    <lineage>
        <taxon>Bacteria</taxon>
        <taxon>Bacillati</taxon>
        <taxon>Actinomycetota</taxon>
        <taxon>Actinomycetes</taxon>
        <taxon>Kitasatosporales</taxon>
        <taxon>Streptomycetaceae</taxon>
        <taxon>Streptomyces</taxon>
    </lineage>
</organism>
<proteinExistence type="predicted"/>
<evidence type="ECO:0000256" key="1">
    <source>
        <dbReference type="SAM" id="MobiDB-lite"/>
    </source>
</evidence>
<keyword evidence="2" id="KW-0812">Transmembrane</keyword>
<evidence type="ECO:0000256" key="2">
    <source>
        <dbReference type="SAM" id="Phobius"/>
    </source>
</evidence>
<reference evidence="4" key="1">
    <citation type="journal article" date="2019" name="Int. J. Syst. Evol. Microbiol.">
        <title>The Global Catalogue of Microorganisms (GCM) 10K type strain sequencing project: providing services to taxonomists for standard genome sequencing and annotation.</title>
        <authorList>
            <consortium name="The Broad Institute Genomics Platform"/>
            <consortium name="The Broad Institute Genome Sequencing Center for Infectious Disease"/>
            <person name="Wu L."/>
            <person name="Ma J."/>
        </authorList>
    </citation>
    <scope>NUCLEOTIDE SEQUENCE [LARGE SCALE GENOMIC DNA]</scope>
    <source>
        <strain evidence="4">JCM 15478</strain>
    </source>
</reference>
<dbReference type="EMBL" id="BAAAPE010000010">
    <property type="protein sequence ID" value="GAA2081481.1"/>
    <property type="molecule type" value="Genomic_DNA"/>
</dbReference>
<accession>A0ABP5HLR6</accession>
<feature type="region of interest" description="Disordered" evidence="1">
    <location>
        <begin position="1"/>
        <end position="32"/>
    </location>
</feature>
<dbReference type="Proteomes" id="UP001500016">
    <property type="component" value="Unassembled WGS sequence"/>
</dbReference>
<feature type="transmembrane region" description="Helical" evidence="2">
    <location>
        <begin position="36"/>
        <end position="56"/>
    </location>
</feature>
<gene>
    <name evidence="3" type="ORF">GCM10009801_40450</name>
</gene>
<comment type="caution">
    <text evidence="3">The sequence shown here is derived from an EMBL/GenBank/DDBJ whole genome shotgun (WGS) entry which is preliminary data.</text>
</comment>
<evidence type="ECO:0000313" key="3">
    <source>
        <dbReference type="EMBL" id="GAA2081481.1"/>
    </source>
</evidence>
<keyword evidence="2" id="KW-1133">Transmembrane helix</keyword>
<sequence>MAVGAMPDRTEDAVRPPGESRAGRDPRSPLSPTARFSVAVGLLATGLGAAASLLAPEGTARAVVWGLVAALVAGGAGLWYGLAPMRGRLSHGRLSHGRPRGPRRR</sequence>
<keyword evidence="2" id="KW-0472">Membrane</keyword>
<keyword evidence="4" id="KW-1185">Reference proteome</keyword>
<feature type="transmembrane region" description="Helical" evidence="2">
    <location>
        <begin position="62"/>
        <end position="83"/>
    </location>
</feature>
<name>A0ABP5HLR6_9ACTN</name>
<protein>
    <submittedName>
        <fullName evidence="3">Uncharacterized protein</fullName>
    </submittedName>
</protein>